<accession>A0A5B6VNI8</accession>
<organism evidence="2 3">
    <name type="scientific">Gossypium australe</name>
    <dbReference type="NCBI Taxonomy" id="47621"/>
    <lineage>
        <taxon>Eukaryota</taxon>
        <taxon>Viridiplantae</taxon>
        <taxon>Streptophyta</taxon>
        <taxon>Embryophyta</taxon>
        <taxon>Tracheophyta</taxon>
        <taxon>Spermatophyta</taxon>
        <taxon>Magnoliopsida</taxon>
        <taxon>eudicotyledons</taxon>
        <taxon>Gunneridae</taxon>
        <taxon>Pentapetalae</taxon>
        <taxon>rosids</taxon>
        <taxon>malvids</taxon>
        <taxon>Malvales</taxon>
        <taxon>Malvaceae</taxon>
        <taxon>Malvoideae</taxon>
        <taxon>Gossypium</taxon>
    </lineage>
</organism>
<keyword evidence="1" id="KW-1133">Transmembrane helix</keyword>
<sequence length="151" mass="17778">MSCVYWSQKFEVFNDVEGIESEKMMLIMIWLLIVIRVRLMWLWMRVERSFSSNDDGSILVELRTKPLFLQRIRELQNDDMNIGDDGTLYYHDRICVPNNLVLKRDILSEDQSSTYYINPSSTKICTNGKHVIVEDQVPSGLLQPVMIPEWM</sequence>
<dbReference type="AlphaFoldDB" id="A0A5B6VNI8"/>
<comment type="caution">
    <text evidence="2">The sequence shown here is derived from an EMBL/GenBank/DDBJ whole genome shotgun (WGS) entry which is preliminary data.</text>
</comment>
<evidence type="ECO:0000313" key="2">
    <source>
        <dbReference type="EMBL" id="KAA3470741.1"/>
    </source>
</evidence>
<evidence type="ECO:0000256" key="1">
    <source>
        <dbReference type="SAM" id="Phobius"/>
    </source>
</evidence>
<reference evidence="2" key="1">
    <citation type="submission" date="2019-08" db="EMBL/GenBank/DDBJ databases">
        <authorList>
            <person name="Liu F."/>
        </authorList>
    </citation>
    <scope>NUCLEOTIDE SEQUENCE [LARGE SCALE GENOMIC DNA]</scope>
    <source>
        <strain evidence="2">PA1801</strain>
        <tissue evidence="2">Leaf</tissue>
    </source>
</reference>
<gene>
    <name evidence="2" type="ORF">EPI10_016426</name>
</gene>
<dbReference type="Proteomes" id="UP000325315">
    <property type="component" value="Unassembled WGS sequence"/>
</dbReference>
<keyword evidence="1" id="KW-0812">Transmembrane</keyword>
<name>A0A5B6VNI8_9ROSI</name>
<protein>
    <submittedName>
        <fullName evidence="2">Integrase</fullName>
    </submittedName>
</protein>
<evidence type="ECO:0000313" key="3">
    <source>
        <dbReference type="Proteomes" id="UP000325315"/>
    </source>
</evidence>
<dbReference type="OrthoDB" id="998229at2759"/>
<keyword evidence="3" id="KW-1185">Reference proteome</keyword>
<dbReference type="EMBL" id="SMMG02000006">
    <property type="protein sequence ID" value="KAA3470741.1"/>
    <property type="molecule type" value="Genomic_DNA"/>
</dbReference>
<feature type="transmembrane region" description="Helical" evidence="1">
    <location>
        <begin position="24"/>
        <end position="43"/>
    </location>
</feature>
<keyword evidence="1" id="KW-0472">Membrane</keyword>
<proteinExistence type="predicted"/>